<name>A0A0C3AAQ6_RHOER</name>
<organism evidence="1 2">
    <name type="scientific">Rhodococcus erythropolis</name>
    <name type="common">Arthrobacter picolinophilus</name>
    <dbReference type="NCBI Taxonomy" id="1833"/>
    <lineage>
        <taxon>Bacteria</taxon>
        <taxon>Bacillati</taxon>
        <taxon>Actinomycetota</taxon>
        <taxon>Actinomycetes</taxon>
        <taxon>Mycobacteriales</taxon>
        <taxon>Nocardiaceae</taxon>
        <taxon>Rhodococcus</taxon>
        <taxon>Rhodococcus erythropolis group</taxon>
    </lineage>
</organism>
<dbReference type="AlphaFoldDB" id="A0A0C3AAQ6"/>
<evidence type="ECO:0000313" key="1">
    <source>
        <dbReference type="EMBL" id="KAB2586837.1"/>
    </source>
</evidence>
<sequence>MTSPTASRIRTLNWIAFGIGILLTALAIYDLVQGERSTSVWIAVVCWPIVATLSAVQLFKSRSNS</sequence>
<proteinExistence type="predicted"/>
<dbReference type="EMBL" id="MRBO01000116">
    <property type="protein sequence ID" value="KAB2586837.1"/>
    <property type="molecule type" value="Genomic_DNA"/>
</dbReference>
<accession>A0A0C3AAQ6</accession>
<gene>
    <name evidence="1" type="ORF">BS297_03210</name>
</gene>
<comment type="caution">
    <text evidence="1">The sequence shown here is derived from an EMBL/GenBank/DDBJ whole genome shotgun (WGS) entry which is preliminary data.</text>
</comment>
<protein>
    <submittedName>
        <fullName evidence="1">Uncharacterized protein</fullName>
    </submittedName>
</protein>
<dbReference type="Proteomes" id="UP000325576">
    <property type="component" value="Unassembled WGS sequence"/>
</dbReference>
<reference evidence="1 2" key="1">
    <citation type="journal article" date="2017" name="Poromechanics V (2013)">
        <title>Genomic Characterization of the Arsenic-Tolerant Actinobacterium, &lt;i&gt;Rhodococcus erythropolis&lt;/i&gt; S43.</title>
        <authorList>
            <person name="Retamal-Morales G."/>
            <person name="Mehnert M."/>
            <person name="Schwabe R."/>
            <person name="Tischler D."/>
            <person name="Schloemann M."/>
            <person name="Levican G.J."/>
        </authorList>
    </citation>
    <scope>NUCLEOTIDE SEQUENCE [LARGE SCALE GENOMIC DNA]</scope>
    <source>
        <strain evidence="1 2">S43</strain>
    </source>
</reference>
<evidence type="ECO:0000313" key="2">
    <source>
        <dbReference type="Proteomes" id="UP000325576"/>
    </source>
</evidence>